<dbReference type="SUPFAM" id="SSF52540">
    <property type="entry name" value="P-loop containing nucleoside triphosphate hydrolases"/>
    <property type="match status" value="2"/>
</dbReference>
<comment type="catalytic activity">
    <reaction evidence="12">
        <text>Couples ATP hydrolysis with the unwinding of duplex DNA by translocating in the 3'-5' direction.</text>
        <dbReference type="EC" id="5.6.2.4"/>
    </reaction>
</comment>
<evidence type="ECO:0000256" key="12">
    <source>
        <dbReference type="HAMAP-Rule" id="MF_00983"/>
    </source>
</evidence>
<dbReference type="InterPro" id="IPR011545">
    <property type="entry name" value="DEAD/DEAH_box_helicase_dom"/>
</dbReference>
<feature type="binding site" evidence="12">
    <location>
        <position position="457"/>
    </location>
    <ligand>
        <name>Zn(2+)</name>
        <dbReference type="ChEBI" id="CHEBI:29105"/>
        <label>2</label>
    </ligand>
</feature>
<keyword evidence="1 12" id="KW-0639">Primosome</keyword>
<sequence length="742" mass="83766">MSESTSARYARVVTDLALDREFDYRIPPELKERVREGSLVRVPFGPRELRGWVTGLTDRAEVDPGKIRDLLEVEGDRPFLLPVVRRLARWMARYYCAPIETAFRTVLPGAVRREGARPRQQLTASIVENAAGEDGETITAKQERVLDILRESGPLTLTELTRRAGTSQAPVRSLAKKGRIELKYADLRRDPLARRPVLRVDPPELMPQQRDALERIREASDSGQPRVLLLHGVTGSGKTEVYLQAIRHVIDHGRSAIVLVPEIALTPQTVDRFRSRFGDRVAVLHSHLSDGERFDEWGRIRDGKADIVVGARSAVFAPLEKPGLIVVDEEHESSYKQEEAPRYHARDVAVVRGRMESCPVVLGSATPSLESLSNVRKGKYELLGMPSRVDDRTMPRIRVVDMRVEAEREGKPVVFSRLLIEEIRARLERAEQTILFLNRRGFSSSLICPQCGHVAQCDRCSVSMTYHKKDRRLKCHLCGAEVRVPERCPNADCRSPEFKYAGMGTERIEEILGRLLKGARIRRVDSDTMRGKESYDEVLGDFRTGKLDLLVGTQMLAKGLDFPNVTLVGVINADISLHMPDFRAGERTFQLLTQVAGRAGRGEVEGEVVVQTFTPYETSIQAARRMAWEEYCDQELEFRRELSYPPHSHLVCIHFEGPGEATVHEAADRFAQELVRRLPETVILSGPAPAPLARIKGQYRYHLLLRAEKTASMTRPLKELMSDYRFPRGISCRVDVDAQSLL</sequence>
<dbReference type="InterPro" id="IPR001650">
    <property type="entry name" value="Helicase_C-like"/>
</dbReference>
<gene>
    <name evidence="12 15" type="primary">priA</name>
    <name evidence="15" type="ORF">L21SP4_00402</name>
</gene>
<dbReference type="Pfam" id="PF18074">
    <property type="entry name" value="PriA_C"/>
    <property type="match status" value="1"/>
</dbReference>
<feature type="binding site" evidence="12">
    <location>
        <position position="448"/>
    </location>
    <ligand>
        <name>Zn(2+)</name>
        <dbReference type="ChEBI" id="CHEBI:29105"/>
        <label>1</label>
    </ligand>
</feature>
<evidence type="ECO:0000256" key="3">
    <source>
        <dbReference type="ARBA" id="ARBA00022723"/>
    </source>
</evidence>
<feature type="binding site" evidence="12">
    <location>
        <position position="478"/>
    </location>
    <ligand>
        <name>Zn(2+)</name>
        <dbReference type="ChEBI" id="CHEBI:29105"/>
        <label>2</label>
    </ligand>
</feature>
<evidence type="ECO:0000256" key="5">
    <source>
        <dbReference type="ARBA" id="ARBA00022801"/>
    </source>
</evidence>
<dbReference type="InterPro" id="IPR040498">
    <property type="entry name" value="PriA_CRR"/>
</dbReference>
<comment type="catalytic activity">
    <reaction evidence="11 12">
        <text>ATP + H2O = ADP + phosphate + H(+)</text>
        <dbReference type="Rhea" id="RHEA:13065"/>
        <dbReference type="ChEBI" id="CHEBI:15377"/>
        <dbReference type="ChEBI" id="CHEBI:15378"/>
        <dbReference type="ChEBI" id="CHEBI:30616"/>
        <dbReference type="ChEBI" id="CHEBI:43474"/>
        <dbReference type="ChEBI" id="CHEBI:456216"/>
        <dbReference type="EC" id="5.6.2.4"/>
    </reaction>
</comment>
<keyword evidence="5 12" id="KW-0378">Hydrolase</keyword>
<feature type="domain" description="Helicase C-terminal" evidence="14">
    <location>
        <begin position="476"/>
        <end position="639"/>
    </location>
</feature>
<dbReference type="GO" id="GO:0006270">
    <property type="term" value="P:DNA replication initiation"/>
    <property type="evidence" value="ECO:0007669"/>
    <property type="project" value="TreeGrafter"/>
</dbReference>
<dbReference type="GO" id="GO:0043138">
    <property type="term" value="F:3'-5' DNA helicase activity"/>
    <property type="evidence" value="ECO:0007669"/>
    <property type="project" value="UniProtKB-EC"/>
</dbReference>
<keyword evidence="16" id="KW-1185">Reference proteome</keyword>
<dbReference type="KEGG" id="vbl:L21SP4_00402"/>
<dbReference type="GO" id="GO:0003677">
    <property type="term" value="F:DNA binding"/>
    <property type="evidence" value="ECO:0007669"/>
    <property type="project" value="UniProtKB-UniRule"/>
</dbReference>
<keyword evidence="3 12" id="KW-0479">Metal-binding</keyword>
<comment type="similarity">
    <text evidence="12">Belongs to the helicase family. PriA subfamily.</text>
</comment>
<dbReference type="NCBIfam" id="TIGR00595">
    <property type="entry name" value="priA"/>
    <property type="match status" value="1"/>
</dbReference>
<keyword evidence="8 12" id="KW-0067">ATP-binding</keyword>
<evidence type="ECO:0000256" key="8">
    <source>
        <dbReference type="ARBA" id="ARBA00022840"/>
    </source>
</evidence>
<feature type="domain" description="Helicase ATP-binding" evidence="13">
    <location>
        <begin position="219"/>
        <end position="385"/>
    </location>
</feature>
<comment type="cofactor">
    <cofactor evidence="12">
        <name>Zn(2+)</name>
        <dbReference type="ChEBI" id="CHEBI:29105"/>
    </cofactor>
    <text evidence="12">Binds 2 zinc ions per subunit.</text>
</comment>
<dbReference type="PANTHER" id="PTHR30580:SF0">
    <property type="entry name" value="PRIMOSOMAL PROTEIN N"/>
    <property type="match status" value="1"/>
</dbReference>
<organism evidence="15 16">
    <name type="scientific">Kiritimatiella glycovorans</name>
    <dbReference type="NCBI Taxonomy" id="1307763"/>
    <lineage>
        <taxon>Bacteria</taxon>
        <taxon>Pseudomonadati</taxon>
        <taxon>Kiritimatiellota</taxon>
        <taxon>Kiritimatiellia</taxon>
        <taxon>Kiritimatiellales</taxon>
        <taxon>Kiritimatiellaceae</taxon>
        <taxon>Kiritimatiella</taxon>
    </lineage>
</organism>
<keyword evidence="6 12" id="KW-0347">Helicase</keyword>
<comment type="function">
    <text evidence="12">Initiates the restart of stalled replication forks, which reloads the replicative helicase on sites other than the origin of replication. Recognizes and binds to abandoned replication forks and remodels them to uncover a helicase loading site. Promotes assembly of the primosome at these replication forks.</text>
</comment>
<evidence type="ECO:0000256" key="9">
    <source>
        <dbReference type="ARBA" id="ARBA00023125"/>
    </source>
</evidence>
<dbReference type="RefSeq" id="WP_052881090.1">
    <property type="nucleotide sequence ID" value="NZ_CP010904.1"/>
</dbReference>
<keyword evidence="4 12" id="KW-0547">Nucleotide-binding</keyword>
<evidence type="ECO:0000313" key="16">
    <source>
        <dbReference type="Proteomes" id="UP000035268"/>
    </source>
</evidence>
<keyword evidence="10 12" id="KW-0413">Isomerase</keyword>
<accession>A0A0G3EE39</accession>
<dbReference type="PROSITE" id="PS51192">
    <property type="entry name" value="HELICASE_ATP_BIND_1"/>
    <property type="match status" value="1"/>
</dbReference>
<evidence type="ECO:0000259" key="13">
    <source>
        <dbReference type="PROSITE" id="PS51192"/>
    </source>
</evidence>
<comment type="subunit">
    <text evidence="12">Component of the replication restart primosome.</text>
</comment>
<keyword evidence="9 12" id="KW-0238">DNA-binding</keyword>
<dbReference type="STRING" id="1307763.L21SP4_00402"/>
<dbReference type="FunFam" id="3.40.1440.60:FF:000001">
    <property type="entry name" value="Primosomal protein N"/>
    <property type="match status" value="1"/>
</dbReference>
<keyword evidence="2 12" id="KW-0235">DNA replication</keyword>
<name>A0A0G3EE39_9BACT</name>
<dbReference type="GO" id="GO:0008270">
    <property type="term" value="F:zinc ion binding"/>
    <property type="evidence" value="ECO:0007669"/>
    <property type="project" value="UniProtKB-UniRule"/>
</dbReference>
<reference evidence="15 16" key="2">
    <citation type="journal article" date="2016" name="ISME J.">
        <title>Characterization of the first cultured representative of Verrucomicrobia subdivision 5 indicates the proposal of a novel phylum.</title>
        <authorList>
            <person name="Spring S."/>
            <person name="Bunk B."/>
            <person name="Sproer C."/>
            <person name="Schumann P."/>
            <person name="Rohde M."/>
            <person name="Tindall B.J."/>
            <person name="Klenk H.P."/>
        </authorList>
    </citation>
    <scope>NUCLEOTIDE SEQUENCE [LARGE SCALE GENOMIC DNA]</scope>
    <source>
        <strain evidence="15 16">L21-Fru-AB</strain>
    </source>
</reference>
<dbReference type="Gene3D" id="3.40.1440.60">
    <property type="entry name" value="PriA, 3(prime) DNA-binding domain"/>
    <property type="match status" value="1"/>
</dbReference>
<dbReference type="EC" id="5.6.2.4" evidence="12"/>
<dbReference type="Pfam" id="PF00271">
    <property type="entry name" value="Helicase_C"/>
    <property type="match status" value="1"/>
</dbReference>
<dbReference type="Pfam" id="PF18319">
    <property type="entry name" value="Zn_ribbon_PriA"/>
    <property type="match status" value="1"/>
</dbReference>
<dbReference type="InterPro" id="IPR041236">
    <property type="entry name" value="PriA_C"/>
</dbReference>
<dbReference type="FunFam" id="3.40.50.300:FF:000489">
    <property type="entry name" value="Primosome assembly protein PriA"/>
    <property type="match status" value="1"/>
</dbReference>
<dbReference type="CDD" id="cd18804">
    <property type="entry name" value="SF2_C_priA"/>
    <property type="match status" value="1"/>
</dbReference>
<dbReference type="SMART" id="SM00487">
    <property type="entry name" value="DEXDc"/>
    <property type="match status" value="1"/>
</dbReference>
<dbReference type="GO" id="GO:0006269">
    <property type="term" value="P:DNA replication, synthesis of primer"/>
    <property type="evidence" value="ECO:0007669"/>
    <property type="project" value="UniProtKB-KW"/>
</dbReference>
<dbReference type="InterPro" id="IPR042115">
    <property type="entry name" value="PriA_3primeBD_sf"/>
</dbReference>
<dbReference type="Pfam" id="PF17764">
    <property type="entry name" value="PriA_3primeBD"/>
    <property type="match status" value="1"/>
</dbReference>
<proteinExistence type="inferred from homology"/>
<feature type="binding site" evidence="12">
    <location>
        <position position="451"/>
    </location>
    <ligand>
        <name>Zn(2+)</name>
        <dbReference type="ChEBI" id="CHEBI:29105"/>
        <label>1</label>
    </ligand>
</feature>
<dbReference type="InterPro" id="IPR027417">
    <property type="entry name" value="P-loop_NTPase"/>
</dbReference>
<dbReference type="GO" id="GO:0006302">
    <property type="term" value="P:double-strand break repair"/>
    <property type="evidence" value="ECO:0007669"/>
    <property type="project" value="InterPro"/>
</dbReference>
<dbReference type="PATRIC" id="fig|1609981.3.peg.424"/>
<dbReference type="Proteomes" id="UP000035268">
    <property type="component" value="Chromosome"/>
</dbReference>
<evidence type="ECO:0000256" key="2">
    <source>
        <dbReference type="ARBA" id="ARBA00022705"/>
    </source>
</evidence>
<evidence type="ECO:0000259" key="14">
    <source>
        <dbReference type="PROSITE" id="PS51194"/>
    </source>
</evidence>
<dbReference type="InterPro" id="IPR014001">
    <property type="entry name" value="Helicase_ATP-bd"/>
</dbReference>
<reference evidence="16" key="1">
    <citation type="submission" date="2015-02" db="EMBL/GenBank/DDBJ databases">
        <title>Description and complete genome sequence of the first cultured representative of the subdivision 5 of the Verrucomicrobia phylum.</title>
        <authorList>
            <person name="Spring S."/>
            <person name="Bunk B."/>
            <person name="Sproer C."/>
            <person name="Klenk H.-P."/>
        </authorList>
    </citation>
    <scope>NUCLEOTIDE SEQUENCE [LARGE SCALE GENOMIC DNA]</scope>
    <source>
        <strain evidence="16">L21-Fru-AB</strain>
    </source>
</reference>
<dbReference type="PROSITE" id="PS51194">
    <property type="entry name" value="HELICASE_CTER"/>
    <property type="match status" value="1"/>
</dbReference>
<dbReference type="GO" id="GO:1990077">
    <property type="term" value="C:primosome complex"/>
    <property type="evidence" value="ECO:0007669"/>
    <property type="project" value="UniProtKB-UniRule"/>
</dbReference>
<feature type="binding site" evidence="12">
    <location>
        <position position="460"/>
    </location>
    <ligand>
        <name>Zn(2+)</name>
        <dbReference type="ChEBI" id="CHEBI:29105"/>
        <label>2</label>
    </ligand>
</feature>
<keyword evidence="7 12" id="KW-0862">Zinc</keyword>
<dbReference type="CDD" id="cd17929">
    <property type="entry name" value="DEXHc_priA"/>
    <property type="match status" value="1"/>
</dbReference>
<dbReference type="OrthoDB" id="9759544at2"/>
<dbReference type="AlphaFoldDB" id="A0A0G3EE39"/>
<dbReference type="PANTHER" id="PTHR30580">
    <property type="entry name" value="PRIMOSOMAL PROTEIN N"/>
    <property type="match status" value="1"/>
</dbReference>
<dbReference type="SMART" id="SM00490">
    <property type="entry name" value="HELICc"/>
    <property type="match status" value="1"/>
</dbReference>
<dbReference type="Gene3D" id="3.40.50.300">
    <property type="entry name" value="P-loop containing nucleotide triphosphate hydrolases"/>
    <property type="match status" value="2"/>
</dbReference>
<dbReference type="Pfam" id="PF00270">
    <property type="entry name" value="DEAD"/>
    <property type="match status" value="1"/>
</dbReference>
<protein>
    <recommendedName>
        <fullName evidence="12">Replication restart protein PriA</fullName>
    </recommendedName>
    <alternativeName>
        <fullName evidence="12">ATP-dependent DNA helicase PriA</fullName>
        <ecNumber evidence="12">5.6.2.4</ecNumber>
    </alternativeName>
    <alternativeName>
        <fullName evidence="12">DNA 3'-5' helicase PriA</fullName>
    </alternativeName>
</protein>
<comment type="caution">
    <text evidence="12">Lacks conserved residue(s) required for the propagation of feature annotation.</text>
</comment>
<evidence type="ECO:0000256" key="6">
    <source>
        <dbReference type="ARBA" id="ARBA00022806"/>
    </source>
</evidence>
<evidence type="ECO:0000256" key="1">
    <source>
        <dbReference type="ARBA" id="ARBA00022515"/>
    </source>
</evidence>
<dbReference type="GO" id="GO:0005524">
    <property type="term" value="F:ATP binding"/>
    <property type="evidence" value="ECO:0007669"/>
    <property type="project" value="UniProtKB-UniRule"/>
</dbReference>
<evidence type="ECO:0000313" key="15">
    <source>
        <dbReference type="EMBL" id="AKJ63682.1"/>
    </source>
</evidence>
<feature type="binding site" evidence="12">
    <location>
        <position position="488"/>
    </location>
    <ligand>
        <name>Zn(2+)</name>
        <dbReference type="ChEBI" id="CHEBI:29105"/>
        <label>1</label>
    </ligand>
</feature>
<evidence type="ECO:0000256" key="11">
    <source>
        <dbReference type="ARBA" id="ARBA00048988"/>
    </source>
</evidence>
<dbReference type="EMBL" id="CP010904">
    <property type="protein sequence ID" value="AKJ63682.1"/>
    <property type="molecule type" value="Genomic_DNA"/>
</dbReference>
<evidence type="ECO:0000256" key="10">
    <source>
        <dbReference type="ARBA" id="ARBA00023235"/>
    </source>
</evidence>
<dbReference type="HAMAP" id="MF_00983">
    <property type="entry name" value="PriA"/>
    <property type="match status" value="1"/>
</dbReference>
<feature type="binding site" evidence="12">
    <location>
        <position position="475"/>
    </location>
    <ligand>
        <name>Zn(2+)</name>
        <dbReference type="ChEBI" id="CHEBI:29105"/>
        <label>2</label>
    </ligand>
</feature>
<evidence type="ECO:0000256" key="4">
    <source>
        <dbReference type="ARBA" id="ARBA00022741"/>
    </source>
</evidence>
<evidence type="ECO:0000256" key="7">
    <source>
        <dbReference type="ARBA" id="ARBA00022833"/>
    </source>
</evidence>
<dbReference type="GO" id="GO:0016887">
    <property type="term" value="F:ATP hydrolysis activity"/>
    <property type="evidence" value="ECO:0007669"/>
    <property type="project" value="RHEA"/>
</dbReference>
<dbReference type="InterPro" id="IPR041222">
    <property type="entry name" value="PriA_3primeBD"/>
</dbReference>
<dbReference type="InterPro" id="IPR005259">
    <property type="entry name" value="PriA"/>
</dbReference>
<dbReference type="GO" id="GO:0006310">
    <property type="term" value="P:DNA recombination"/>
    <property type="evidence" value="ECO:0007669"/>
    <property type="project" value="InterPro"/>
</dbReference>